<reference evidence="11" key="1">
    <citation type="submission" date="2025-08" db="UniProtKB">
        <authorList>
            <consortium name="RefSeq"/>
        </authorList>
    </citation>
    <scope>IDENTIFICATION</scope>
</reference>
<comment type="similarity">
    <text evidence="4">Belongs to the CDIP1/LITAF family.</text>
</comment>
<evidence type="ECO:0000256" key="8">
    <source>
        <dbReference type="SAM" id="Phobius"/>
    </source>
</evidence>
<dbReference type="PANTHER" id="PTHR23292">
    <property type="entry name" value="LIPOPOLYSACCHARIDE-INDUCED TUMOR NECROSIS FACTOR-ALPHA FACTOR"/>
    <property type="match status" value="1"/>
</dbReference>
<feature type="transmembrane region" description="Helical" evidence="8">
    <location>
        <begin position="84"/>
        <end position="102"/>
    </location>
</feature>
<evidence type="ECO:0000256" key="3">
    <source>
        <dbReference type="ARBA" id="ARBA00004630"/>
    </source>
</evidence>
<sequence>MSTSYNNISESRSEDQLEMMQKFKFNRPPEKPSKEINMKMNTPRVLPSIPPVQFGPDPQRCICHSCHADISTTVKSKTNLKTHFMAMCMCLTCCFLCAWLPYCMKSCRNRNHFCPSCDSYLGKYE</sequence>
<dbReference type="InterPro" id="IPR037519">
    <property type="entry name" value="LITAF_fam"/>
</dbReference>
<dbReference type="PROSITE" id="PS51837">
    <property type="entry name" value="LITAF"/>
    <property type="match status" value="1"/>
</dbReference>
<accession>A0ABM1MCU9</accession>
<dbReference type="GeneID" id="108559582"/>
<keyword evidence="10" id="KW-1185">Reference proteome</keyword>
<dbReference type="SMART" id="SM00714">
    <property type="entry name" value="LITAF"/>
    <property type="match status" value="1"/>
</dbReference>
<proteinExistence type="inferred from homology"/>
<dbReference type="RefSeq" id="XP_017772399.1">
    <property type="nucleotide sequence ID" value="XM_017916910.1"/>
</dbReference>
<dbReference type="Proteomes" id="UP000695000">
    <property type="component" value="Unplaced"/>
</dbReference>
<keyword evidence="5" id="KW-0479">Metal-binding</keyword>
<protein>
    <submittedName>
        <fullName evidence="11">Lipopolysaccharide-induced tumor necrosis factor-alpha factor homolog</fullName>
    </submittedName>
</protein>
<comment type="subcellular location">
    <subcellularLocation>
        <location evidence="2">Endosome membrane</location>
        <topology evidence="2">Peripheral membrane protein</topology>
    </subcellularLocation>
    <subcellularLocation>
        <location evidence="1">Late endosome membrane</location>
    </subcellularLocation>
    <subcellularLocation>
        <location evidence="3">Lysosome membrane</location>
        <topology evidence="3">Peripheral membrane protein</topology>
        <orientation evidence="3">Cytoplasmic side</orientation>
    </subcellularLocation>
</comment>
<evidence type="ECO:0000256" key="6">
    <source>
        <dbReference type="ARBA" id="ARBA00022833"/>
    </source>
</evidence>
<dbReference type="Pfam" id="PF10601">
    <property type="entry name" value="zf-LITAF-like"/>
    <property type="match status" value="1"/>
</dbReference>
<evidence type="ECO:0000313" key="11">
    <source>
        <dbReference type="RefSeq" id="XP_017772399.1"/>
    </source>
</evidence>
<gene>
    <name evidence="11" type="primary">LOC108559582</name>
</gene>
<keyword evidence="8" id="KW-1133">Transmembrane helix</keyword>
<evidence type="ECO:0000256" key="1">
    <source>
        <dbReference type="ARBA" id="ARBA00004414"/>
    </source>
</evidence>
<evidence type="ECO:0000256" key="5">
    <source>
        <dbReference type="ARBA" id="ARBA00022723"/>
    </source>
</evidence>
<keyword evidence="7 8" id="KW-0472">Membrane</keyword>
<dbReference type="InterPro" id="IPR006629">
    <property type="entry name" value="LITAF"/>
</dbReference>
<evidence type="ECO:0000256" key="4">
    <source>
        <dbReference type="ARBA" id="ARBA00005975"/>
    </source>
</evidence>
<keyword evidence="8" id="KW-0812">Transmembrane</keyword>
<evidence type="ECO:0000256" key="7">
    <source>
        <dbReference type="ARBA" id="ARBA00023136"/>
    </source>
</evidence>
<evidence type="ECO:0000259" key="9">
    <source>
        <dbReference type="PROSITE" id="PS51837"/>
    </source>
</evidence>
<keyword evidence="6" id="KW-0862">Zinc</keyword>
<evidence type="ECO:0000256" key="2">
    <source>
        <dbReference type="ARBA" id="ARBA00004481"/>
    </source>
</evidence>
<evidence type="ECO:0000313" key="10">
    <source>
        <dbReference type="Proteomes" id="UP000695000"/>
    </source>
</evidence>
<name>A0ABM1MCU9_NICVS</name>
<organism evidence="10 11">
    <name type="scientific">Nicrophorus vespilloides</name>
    <name type="common">Boreal carrion beetle</name>
    <dbReference type="NCBI Taxonomy" id="110193"/>
    <lineage>
        <taxon>Eukaryota</taxon>
        <taxon>Metazoa</taxon>
        <taxon>Ecdysozoa</taxon>
        <taxon>Arthropoda</taxon>
        <taxon>Hexapoda</taxon>
        <taxon>Insecta</taxon>
        <taxon>Pterygota</taxon>
        <taxon>Neoptera</taxon>
        <taxon>Endopterygota</taxon>
        <taxon>Coleoptera</taxon>
        <taxon>Polyphaga</taxon>
        <taxon>Staphyliniformia</taxon>
        <taxon>Silphidae</taxon>
        <taxon>Nicrophorinae</taxon>
        <taxon>Nicrophorus</taxon>
    </lineage>
</organism>
<dbReference type="PANTHER" id="PTHR23292:SF14">
    <property type="entry name" value="FI16615P1-RELATED"/>
    <property type="match status" value="1"/>
</dbReference>
<feature type="domain" description="LITAF" evidence="9">
    <location>
        <begin position="43"/>
        <end position="125"/>
    </location>
</feature>